<dbReference type="SUPFAM" id="SSF55486">
    <property type="entry name" value="Metalloproteases ('zincins'), catalytic domain"/>
    <property type="match status" value="1"/>
</dbReference>
<dbReference type="NCBIfam" id="TIGR02289">
    <property type="entry name" value="M3_not_pepF"/>
    <property type="match status" value="1"/>
</dbReference>
<dbReference type="PANTHER" id="PTHR11804">
    <property type="entry name" value="PROTEASE M3 THIMET OLIGOPEPTIDASE-RELATED"/>
    <property type="match status" value="1"/>
</dbReference>
<dbReference type="Proteomes" id="UP000608071">
    <property type="component" value="Unassembled WGS sequence"/>
</dbReference>
<comment type="caution">
    <text evidence="1">The sequence shown here is derived from an EMBL/GenBank/DDBJ whole genome shotgun (WGS) entry which is preliminary data.</text>
</comment>
<organism evidence="1 2">
    <name type="scientific">Paenibacillus gallinarum</name>
    <dbReference type="NCBI Taxonomy" id="2762232"/>
    <lineage>
        <taxon>Bacteria</taxon>
        <taxon>Bacillati</taxon>
        <taxon>Bacillota</taxon>
        <taxon>Bacilli</taxon>
        <taxon>Bacillales</taxon>
        <taxon>Paenibacillaceae</taxon>
        <taxon>Paenibacillus</taxon>
    </lineage>
</organism>
<dbReference type="InterPro" id="IPR045090">
    <property type="entry name" value="Pept_M3A_M3B"/>
</dbReference>
<evidence type="ECO:0000313" key="2">
    <source>
        <dbReference type="Proteomes" id="UP000608071"/>
    </source>
</evidence>
<dbReference type="InterPro" id="IPR011976">
    <property type="entry name" value="Pept_M3B_oligopep-rel"/>
</dbReference>
<dbReference type="RefSeq" id="WP_191798795.1">
    <property type="nucleotide sequence ID" value="NZ_JACSQL010000002.1"/>
</dbReference>
<proteinExistence type="predicted"/>
<name>A0ABR8SVJ8_9BACL</name>
<dbReference type="PANTHER" id="PTHR11804:SF28">
    <property type="entry name" value="OLIGOENDOPEPTIDASE F"/>
    <property type="match status" value="1"/>
</dbReference>
<protein>
    <submittedName>
        <fullName evidence="1">M3 family oligoendopeptidase</fullName>
    </submittedName>
</protein>
<dbReference type="Gene3D" id="1.10.1370.30">
    <property type="match status" value="1"/>
</dbReference>
<dbReference type="CDD" id="cd09606">
    <property type="entry name" value="M3B_PepF"/>
    <property type="match status" value="1"/>
</dbReference>
<reference evidence="1 2" key="1">
    <citation type="submission" date="2020-08" db="EMBL/GenBank/DDBJ databases">
        <title>A Genomic Blueprint of the Chicken Gut Microbiome.</title>
        <authorList>
            <person name="Gilroy R."/>
            <person name="Ravi A."/>
            <person name="Getino M."/>
            <person name="Pursley I."/>
            <person name="Horton D.L."/>
            <person name="Alikhan N.-F."/>
            <person name="Baker D."/>
            <person name="Gharbi K."/>
            <person name="Hall N."/>
            <person name="Watson M."/>
            <person name="Adriaenssens E.M."/>
            <person name="Foster-Nyarko E."/>
            <person name="Jarju S."/>
            <person name="Secka A."/>
            <person name="Antonio M."/>
            <person name="Oren A."/>
            <person name="Chaudhuri R."/>
            <person name="La Ragione R.M."/>
            <person name="Hildebrand F."/>
            <person name="Pallen M.J."/>
        </authorList>
    </citation>
    <scope>NUCLEOTIDE SEQUENCE [LARGE SCALE GENOMIC DNA]</scope>
    <source>
        <strain evidence="1 2">Sa2BVA9</strain>
    </source>
</reference>
<keyword evidence="2" id="KW-1185">Reference proteome</keyword>
<evidence type="ECO:0000313" key="1">
    <source>
        <dbReference type="EMBL" id="MBD7967537.1"/>
    </source>
</evidence>
<dbReference type="EMBL" id="JACSQL010000002">
    <property type="protein sequence ID" value="MBD7967537.1"/>
    <property type="molecule type" value="Genomic_DNA"/>
</dbReference>
<gene>
    <name evidence="1" type="ORF">H9647_05645</name>
</gene>
<sequence length="564" mass="66154">MRFSEYAYERPDVARFEETFNGLLATFREAKNADEQDVAMAAINKLRGALSTQETLVSIRHSVDTNDEFYKAEQDFFDETSPVFQKYTTEFYEALVSSPFRAELEKKYGEQLFQIAELTIKTFSPDIISDLQQENKLTTEYSKLIASAKIFFEGEERTLSQLAPFMRSTDRNMRKRAEEARTAFLSEHEEQLDRIYDELVKVRTKMAKKLGFPSFVEMGYARMNRTDYNADMVANFRKQVLEEIVPIATKLKERQRQRVGVDELYYYDENIVFPSGNAAPKGDPEWIVQNGKKMYDELAPEMSEFFNYMLDHELMDLVSKKGKESGGYCTFIYDYKSPFIFSNFNGTSDDIDVLTHEAGHAFQVYQSRNYEVPEYLCPTYEAAEIHSMSMEFFTWPWMNLFFENEVEKYKFDHLSSALLFIPYGVSVDEFQHYVYSNPEATPAQREQAWREIERRYLPHRNYESNHYFDQGGFWQKQAHIYKSPFYYIDYTLAQICAFQFWKQSREDYQAAWTNYLHLCKLGGSLSFTKLVEEAGLISPFKDGCVTSVITSIEEYLNSIDDKVL</sequence>
<accession>A0ABR8SVJ8</accession>